<protein>
    <submittedName>
        <fullName evidence="2">Uncharacterized protein</fullName>
    </submittedName>
</protein>
<organism evidence="2 3">
    <name type="scientific">Streptoalloteichus tenebrarius (strain ATCC 17920 / DSM 40477 / JCM 4838 / CBS 697.72 / NBRC 16177 / NCIMB 11028 / NRRL B-12390 / A12253. 1 / ISP 5477)</name>
    <name type="common">Streptomyces tenebrarius</name>
    <dbReference type="NCBI Taxonomy" id="1933"/>
    <lineage>
        <taxon>Bacteria</taxon>
        <taxon>Bacillati</taxon>
        <taxon>Actinomycetota</taxon>
        <taxon>Actinomycetes</taxon>
        <taxon>Pseudonocardiales</taxon>
        <taxon>Pseudonocardiaceae</taxon>
        <taxon>Streptoalloteichus</taxon>
    </lineage>
</organism>
<name>A0ABT1I1F3_STRSD</name>
<accession>A0ABT1I1F3</accession>
<comment type="caution">
    <text evidence="2">The sequence shown here is derived from an EMBL/GenBank/DDBJ whole genome shotgun (WGS) entry which is preliminary data.</text>
</comment>
<reference evidence="2 3" key="1">
    <citation type="submission" date="2022-06" db="EMBL/GenBank/DDBJ databases">
        <title>Genomic Encyclopedia of Archaeal and Bacterial Type Strains, Phase II (KMG-II): from individual species to whole genera.</title>
        <authorList>
            <person name="Goeker M."/>
        </authorList>
    </citation>
    <scope>NUCLEOTIDE SEQUENCE [LARGE SCALE GENOMIC DNA]</scope>
    <source>
        <strain evidence="2 3">DSM 40477</strain>
    </source>
</reference>
<keyword evidence="3" id="KW-1185">Reference proteome</keyword>
<dbReference type="RefSeq" id="WP_253672631.1">
    <property type="nucleotide sequence ID" value="NZ_JAMTCP010000045.1"/>
</dbReference>
<evidence type="ECO:0000256" key="1">
    <source>
        <dbReference type="SAM" id="SignalP"/>
    </source>
</evidence>
<dbReference type="EMBL" id="JAMTCP010000045">
    <property type="protein sequence ID" value="MCP2261627.1"/>
    <property type="molecule type" value="Genomic_DNA"/>
</dbReference>
<proteinExistence type="predicted"/>
<evidence type="ECO:0000313" key="3">
    <source>
        <dbReference type="Proteomes" id="UP001205311"/>
    </source>
</evidence>
<gene>
    <name evidence="2" type="ORF">LX15_005353</name>
</gene>
<sequence>MRRIRSSLLAAVACLATLALISPSAGAEQPALHDNLKTAPAEHTLHAQERAASIVPGVRYYLELNQDPTRGVTFEPYMNWDYVLLTNSAGAHGTPVIFHQRGGGYVVQSTSANWGGYTYWQDVGNGVRLAPEGEATVFTVRSGSHGFLLESHGNYATYPVGGKGWLQFYASVLPNFREFAYWRVVQA</sequence>
<dbReference type="Proteomes" id="UP001205311">
    <property type="component" value="Unassembled WGS sequence"/>
</dbReference>
<evidence type="ECO:0000313" key="2">
    <source>
        <dbReference type="EMBL" id="MCP2261627.1"/>
    </source>
</evidence>
<feature type="chain" id="PRO_5045484392" evidence="1">
    <location>
        <begin position="28"/>
        <end position="187"/>
    </location>
</feature>
<feature type="signal peptide" evidence="1">
    <location>
        <begin position="1"/>
        <end position="27"/>
    </location>
</feature>
<keyword evidence="1" id="KW-0732">Signal</keyword>